<dbReference type="AlphaFoldDB" id="A0A0C5J725"/>
<dbReference type="NCBIfam" id="TIGR00426">
    <property type="entry name" value="competence protein ComEA helix-hairpin-helix repeat region"/>
    <property type="match status" value="1"/>
</dbReference>
<dbReference type="GO" id="GO:0015628">
    <property type="term" value="P:protein secretion by the type II secretion system"/>
    <property type="evidence" value="ECO:0007669"/>
    <property type="project" value="TreeGrafter"/>
</dbReference>
<dbReference type="Pfam" id="PF12836">
    <property type="entry name" value="HHH_3"/>
    <property type="match status" value="1"/>
</dbReference>
<dbReference type="SUPFAM" id="SSF47781">
    <property type="entry name" value="RuvA domain 2-like"/>
    <property type="match status" value="1"/>
</dbReference>
<dbReference type="InterPro" id="IPR003583">
    <property type="entry name" value="Hlx-hairpin-Hlx_DNA-bd_motif"/>
</dbReference>
<organism evidence="4 5">
    <name type="scientific">Rugosibacter aromaticivorans</name>
    <dbReference type="NCBI Taxonomy" id="1565605"/>
    <lineage>
        <taxon>Bacteria</taxon>
        <taxon>Pseudomonadati</taxon>
        <taxon>Pseudomonadota</taxon>
        <taxon>Betaproteobacteria</taxon>
        <taxon>Nitrosomonadales</taxon>
        <taxon>Sterolibacteriaceae</taxon>
        <taxon>Rugosibacter</taxon>
    </lineage>
</organism>
<dbReference type="PANTHER" id="PTHR21180">
    <property type="entry name" value="ENDONUCLEASE/EXONUCLEASE/PHOSPHATASE FAMILY DOMAIN-CONTAINING PROTEIN 1"/>
    <property type="match status" value="1"/>
</dbReference>
<dbReference type="InterPro" id="IPR010994">
    <property type="entry name" value="RuvA_2-like"/>
</dbReference>
<evidence type="ECO:0000259" key="3">
    <source>
        <dbReference type="SMART" id="SM00278"/>
    </source>
</evidence>
<dbReference type="GO" id="GO:0003677">
    <property type="term" value="F:DNA binding"/>
    <property type="evidence" value="ECO:0007669"/>
    <property type="project" value="InterPro"/>
</dbReference>
<sequence>MNKLVTLLVGLVMATFNVFAAVNVNTATQEQLESLNGIGPAKAKAIIDYRQKNGGFKTLEDIDKVPGIGAGIMGKIKNDVTLTGETTVKVAAKQEPRISSKKAEATRSAPAPKAEPVKVTPTAAPAVKAGEPKGDSKNAEVKAEKKTAARTDKEAKKAEREAKKAEKEALKSEKSGDAKVSKKGAKADKAEEKQ</sequence>
<feature type="domain" description="Helix-hairpin-helix DNA-binding motif class 1" evidence="3">
    <location>
        <begin position="60"/>
        <end position="79"/>
    </location>
</feature>
<feature type="chain" id="PRO_5002189543" description="Helix-hairpin-helix DNA-binding motif class 1 domain-containing protein" evidence="2">
    <location>
        <begin position="21"/>
        <end position="194"/>
    </location>
</feature>
<reference evidence="4 5" key="1">
    <citation type="journal article" date="2015" name="Genome Announc.">
        <title>Complete Genome Sequence of a Novel Bacterium within the Family Rhodocyclaceae That Degrades Polycyclic Aromatic Hydrocarbons.</title>
        <authorList>
            <person name="Singleton D.R."/>
            <person name="Dickey A.N."/>
            <person name="Scholl E.H."/>
            <person name="Wright F.A."/>
            <person name="Aitken M.D."/>
        </authorList>
    </citation>
    <scope>NUCLEOTIDE SEQUENCE [LARGE SCALE GENOMIC DNA]</scope>
    <source>
        <strain evidence="5">PG1-Ca6</strain>
    </source>
</reference>
<feature type="compositionally biased region" description="Basic and acidic residues" evidence="1">
    <location>
        <begin position="93"/>
        <end position="105"/>
    </location>
</feature>
<dbReference type="GO" id="GO:0015627">
    <property type="term" value="C:type II protein secretion system complex"/>
    <property type="evidence" value="ECO:0007669"/>
    <property type="project" value="TreeGrafter"/>
</dbReference>
<dbReference type="PANTHER" id="PTHR21180:SF32">
    <property type="entry name" value="ENDONUCLEASE_EXONUCLEASE_PHOSPHATASE FAMILY DOMAIN-CONTAINING PROTEIN 1"/>
    <property type="match status" value="1"/>
</dbReference>
<evidence type="ECO:0000256" key="1">
    <source>
        <dbReference type="SAM" id="MobiDB-lite"/>
    </source>
</evidence>
<dbReference type="SMART" id="SM00278">
    <property type="entry name" value="HhH1"/>
    <property type="match status" value="2"/>
</dbReference>
<evidence type="ECO:0000313" key="4">
    <source>
        <dbReference type="EMBL" id="AJP47735.1"/>
    </source>
</evidence>
<dbReference type="GO" id="GO:0006281">
    <property type="term" value="P:DNA repair"/>
    <property type="evidence" value="ECO:0007669"/>
    <property type="project" value="InterPro"/>
</dbReference>
<proteinExistence type="predicted"/>
<dbReference type="EMBL" id="CP010554">
    <property type="protein sequence ID" value="AJP47735.1"/>
    <property type="molecule type" value="Genomic_DNA"/>
</dbReference>
<evidence type="ECO:0000313" key="5">
    <source>
        <dbReference type="Proteomes" id="UP000061603"/>
    </source>
</evidence>
<dbReference type="Proteomes" id="UP000061603">
    <property type="component" value="Chromosome"/>
</dbReference>
<feature type="domain" description="Helix-hairpin-helix DNA-binding motif class 1" evidence="3">
    <location>
        <begin position="30"/>
        <end position="49"/>
    </location>
</feature>
<keyword evidence="5" id="KW-1185">Reference proteome</keyword>
<feature type="compositionally biased region" description="Basic and acidic residues" evidence="1">
    <location>
        <begin position="130"/>
        <end position="194"/>
    </location>
</feature>
<dbReference type="KEGG" id="rbu:PG1C_03180"/>
<protein>
    <recommendedName>
        <fullName evidence="3">Helix-hairpin-helix DNA-binding motif class 1 domain-containing protein</fullName>
    </recommendedName>
</protein>
<evidence type="ECO:0000256" key="2">
    <source>
        <dbReference type="SAM" id="SignalP"/>
    </source>
</evidence>
<accession>A0A0C5J725</accession>
<dbReference type="Gene3D" id="1.10.150.280">
    <property type="entry name" value="AF1531-like domain"/>
    <property type="match status" value="1"/>
</dbReference>
<dbReference type="HOGENOM" id="CLU_111542_0_0_4"/>
<dbReference type="RefSeq" id="WP_202635998.1">
    <property type="nucleotide sequence ID" value="NZ_CP010554.1"/>
</dbReference>
<dbReference type="PATRIC" id="fig|1565605.3.peg.668"/>
<dbReference type="InterPro" id="IPR051675">
    <property type="entry name" value="Endo/Exo/Phosphatase_dom_1"/>
</dbReference>
<dbReference type="STRING" id="1565605.PG1C_03180"/>
<name>A0A0C5J725_9PROT</name>
<gene>
    <name evidence="4" type="ORF">PG1C_03180</name>
</gene>
<feature type="region of interest" description="Disordered" evidence="1">
    <location>
        <begin position="93"/>
        <end position="194"/>
    </location>
</feature>
<dbReference type="InterPro" id="IPR004509">
    <property type="entry name" value="Competence_ComEA_HhH"/>
</dbReference>
<feature type="signal peptide" evidence="2">
    <location>
        <begin position="1"/>
        <end position="20"/>
    </location>
</feature>
<keyword evidence="2" id="KW-0732">Signal</keyword>